<evidence type="ECO:0000313" key="5">
    <source>
        <dbReference type="EMBL" id="KPJ06110.1"/>
    </source>
</evidence>
<feature type="transmembrane region" description="Helical" evidence="3">
    <location>
        <begin position="7"/>
        <end position="24"/>
    </location>
</feature>
<keyword evidence="6" id="KW-1185">Reference proteome</keyword>
<dbReference type="GO" id="GO:0016301">
    <property type="term" value="F:kinase activity"/>
    <property type="evidence" value="ECO:0007669"/>
    <property type="project" value="UniProtKB-KW"/>
</dbReference>
<dbReference type="InParanoid" id="A0A194QMC9"/>
<evidence type="ECO:0000256" key="2">
    <source>
        <dbReference type="SAM" id="MobiDB-lite"/>
    </source>
</evidence>
<feature type="compositionally biased region" description="Low complexity" evidence="2">
    <location>
        <begin position="222"/>
        <end position="250"/>
    </location>
</feature>
<dbReference type="SUPFAM" id="SSF54791">
    <property type="entry name" value="Eukaryotic type KH-domain (KH-domain type I)"/>
    <property type="match status" value="1"/>
</dbReference>
<keyword evidence="5" id="KW-0808">Transferase</keyword>
<dbReference type="InterPro" id="IPR047367">
    <property type="entry name" value="Tudor_AKAP1"/>
</dbReference>
<dbReference type="Pfam" id="PF00567">
    <property type="entry name" value="TUDOR"/>
    <property type="match status" value="1"/>
</dbReference>
<dbReference type="SMART" id="SM00333">
    <property type="entry name" value="TUDOR"/>
    <property type="match status" value="1"/>
</dbReference>
<dbReference type="CDD" id="cd22395">
    <property type="entry name" value="KH-I_AKAP1"/>
    <property type="match status" value="1"/>
</dbReference>
<dbReference type="GO" id="GO:0005739">
    <property type="term" value="C:mitochondrion"/>
    <property type="evidence" value="ECO:0007669"/>
    <property type="project" value="UniProtKB-ARBA"/>
</dbReference>
<evidence type="ECO:0000256" key="3">
    <source>
        <dbReference type="SAM" id="Phobius"/>
    </source>
</evidence>
<dbReference type="InterPro" id="IPR004087">
    <property type="entry name" value="KH_dom"/>
</dbReference>
<keyword evidence="3" id="KW-0472">Membrane</keyword>
<feature type="region of interest" description="Disordered" evidence="2">
    <location>
        <begin position="181"/>
        <end position="302"/>
    </location>
</feature>
<dbReference type="Pfam" id="PF00013">
    <property type="entry name" value="KH_1"/>
    <property type="match status" value="1"/>
</dbReference>
<protein>
    <submittedName>
        <fullName evidence="5">A-kinase anchor protein 1, mitochondrial</fullName>
    </submittedName>
</protein>
<dbReference type="SUPFAM" id="SSF50199">
    <property type="entry name" value="Staphylococcal nuclease"/>
    <property type="match status" value="1"/>
</dbReference>
<dbReference type="GO" id="GO:0003723">
    <property type="term" value="F:RNA binding"/>
    <property type="evidence" value="ECO:0007669"/>
    <property type="project" value="UniProtKB-UniRule"/>
</dbReference>
<dbReference type="PROSITE" id="PS50304">
    <property type="entry name" value="TUDOR"/>
    <property type="match status" value="1"/>
</dbReference>
<dbReference type="FunCoup" id="A0A194QMC9">
    <property type="interactions" value="108"/>
</dbReference>
<evidence type="ECO:0000313" key="6">
    <source>
        <dbReference type="Proteomes" id="UP000053240"/>
    </source>
</evidence>
<organism evidence="5 6">
    <name type="scientific">Papilio machaon</name>
    <name type="common">Old World swallowtail butterfly</name>
    <dbReference type="NCBI Taxonomy" id="76193"/>
    <lineage>
        <taxon>Eukaryota</taxon>
        <taxon>Metazoa</taxon>
        <taxon>Ecdysozoa</taxon>
        <taxon>Arthropoda</taxon>
        <taxon>Hexapoda</taxon>
        <taxon>Insecta</taxon>
        <taxon>Pterygota</taxon>
        <taxon>Neoptera</taxon>
        <taxon>Endopterygota</taxon>
        <taxon>Lepidoptera</taxon>
        <taxon>Glossata</taxon>
        <taxon>Ditrysia</taxon>
        <taxon>Papilionoidea</taxon>
        <taxon>Papilionidae</taxon>
        <taxon>Papilioninae</taxon>
        <taxon>Papilio</taxon>
    </lineage>
</organism>
<feature type="domain" description="Tudor" evidence="4">
    <location>
        <begin position="466"/>
        <end position="524"/>
    </location>
</feature>
<accession>A0A194QMC9</accession>
<dbReference type="KEGG" id="pmac:106720378"/>
<dbReference type="EMBL" id="KQ461198">
    <property type="protein sequence ID" value="KPJ06110.1"/>
    <property type="molecule type" value="Genomic_DNA"/>
</dbReference>
<keyword evidence="5" id="KW-0418">Kinase</keyword>
<keyword evidence="1" id="KW-0694">RNA-binding</keyword>
<sequence length="609" mass="67465">MAPCRQLLMWSVPSIAVLIGIFWLKKKKEYAKSDPGGRERLKSLKEELAEALNAQAELNRTSPLGKAERSIIKSAPIDIIPKGSGSQRSSFELTDEEVDLEIDKIIRKKSLEKDKKSSVEVGKQYMNCSYISSTMNQTPVAAKESVAHKFSPLQTEMSCNKGDKTLDLKVSVTDAAIIEKQHSEDESVTDILQQDSTNYDNNKTEDVSTEEGDMVNDHDDLNSNNNVNDNNNINEPSESNESNNTYSSQNRRISERDSANHSPVDPLLASPSMCHFSDSHSEGSSDSGKGCSEAASPPPANLNMVPSDSGLRIHQFVIPQNLVGLLIGKHGSFVNQIKAKTGASVYVRRHPDSVKQKICAVEGTQNEIEAAIDMIKEKFPEKRFPNFSIQEISAELYQRLAPFIPEFLQLQLVESVNNDTIMTCLVSAGHFFLQQPLHPTFPSLHALHRLMAATYQNPDVPSLPRPVKEGSICAAPTENNWYRAQVISTSEENDTSVVKLVDFGGYLTVDNDQLKQIRSDFMTLPFQATEALLAFVKPANNEEDWSSEALRIMAGLTAGQLLHAQVAGYDEAGLPLVHLYLTLNPQQVIFLNRELVERGLAEWDIPPDS</sequence>
<dbReference type="SMART" id="SM00322">
    <property type="entry name" value="KH"/>
    <property type="match status" value="1"/>
</dbReference>
<dbReference type="PANTHER" id="PTHR22948:SF65">
    <property type="entry name" value="A-KINASE ANCHORING PROTEIN 1"/>
    <property type="match status" value="1"/>
</dbReference>
<reference evidence="5 6" key="1">
    <citation type="journal article" date="2015" name="Nat. Commun.">
        <title>Outbred genome sequencing and CRISPR/Cas9 gene editing in butterflies.</title>
        <authorList>
            <person name="Li X."/>
            <person name="Fan D."/>
            <person name="Zhang W."/>
            <person name="Liu G."/>
            <person name="Zhang L."/>
            <person name="Zhao L."/>
            <person name="Fang X."/>
            <person name="Chen L."/>
            <person name="Dong Y."/>
            <person name="Chen Y."/>
            <person name="Ding Y."/>
            <person name="Zhao R."/>
            <person name="Feng M."/>
            <person name="Zhu Y."/>
            <person name="Feng Y."/>
            <person name="Jiang X."/>
            <person name="Zhu D."/>
            <person name="Xiang H."/>
            <person name="Feng X."/>
            <person name="Li S."/>
            <person name="Wang J."/>
            <person name="Zhang G."/>
            <person name="Kronforst M.R."/>
            <person name="Wang W."/>
        </authorList>
    </citation>
    <scope>NUCLEOTIDE SEQUENCE [LARGE SCALE GENOMIC DNA]</scope>
    <source>
        <strain evidence="5">Ya'a_city_454_Pm</strain>
        <tissue evidence="5">Whole body</tissue>
    </source>
</reference>
<dbReference type="Gene3D" id="3.30.1370.10">
    <property type="entry name" value="K Homology domain, type 1"/>
    <property type="match status" value="1"/>
</dbReference>
<dbReference type="PANTHER" id="PTHR22948">
    <property type="entry name" value="TUDOR DOMAIN CONTAINING PROTEIN"/>
    <property type="match status" value="1"/>
</dbReference>
<dbReference type="Proteomes" id="UP000053240">
    <property type="component" value="Unassembled WGS sequence"/>
</dbReference>
<evidence type="ECO:0000256" key="1">
    <source>
        <dbReference type="PROSITE-ProRule" id="PRU00117"/>
    </source>
</evidence>
<keyword evidence="3" id="KW-1133">Transmembrane helix</keyword>
<dbReference type="Gene3D" id="2.30.30.140">
    <property type="match status" value="1"/>
</dbReference>
<dbReference type="InterPro" id="IPR050621">
    <property type="entry name" value="Tudor_domain_containing"/>
</dbReference>
<dbReference type="Gene3D" id="2.40.50.90">
    <property type="match status" value="1"/>
</dbReference>
<dbReference type="STRING" id="76193.A0A194QMC9"/>
<dbReference type="InterPro" id="IPR047368">
    <property type="entry name" value="KH-I_AKAP1"/>
</dbReference>
<keyword evidence="3" id="KW-0812">Transmembrane</keyword>
<dbReference type="CDD" id="cd20407">
    <property type="entry name" value="Tudor_AKAP1"/>
    <property type="match status" value="1"/>
</dbReference>
<proteinExistence type="predicted"/>
<dbReference type="PROSITE" id="PS50084">
    <property type="entry name" value="KH_TYPE_1"/>
    <property type="match status" value="1"/>
</dbReference>
<gene>
    <name evidence="5" type="ORF">RR48_14552</name>
</gene>
<dbReference type="InterPro" id="IPR002999">
    <property type="entry name" value="Tudor"/>
</dbReference>
<dbReference type="SUPFAM" id="SSF63748">
    <property type="entry name" value="Tudor/PWWP/MBT"/>
    <property type="match status" value="1"/>
</dbReference>
<dbReference type="GO" id="GO:0010468">
    <property type="term" value="P:regulation of gene expression"/>
    <property type="evidence" value="ECO:0007669"/>
    <property type="project" value="UniProtKB-ARBA"/>
</dbReference>
<dbReference type="InterPro" id="IPR036612">
    <property type="entry name" value="KH_dom_type_1_sf"/>
</dbReference>
<evidence type="ECO:0000259" key="4">
    <source>
        <dbReference type="PROSITE" id="PS50304"/>
    </source>
</evidence>
<dbReference type="InterPro" id="IPR035437">
    <property type="entry name" value="SNase_OB-fold_sf"/>
</dbReference>
<name>A0A194QMC9_PAPMA</name>
<dbReference type="AlphaFoldDB" id="A0A194QMC9"/>
<dbReference type="InterPro" id="IPR004088">
    <property type="entry name" value="KH_dom_type_1"/>
</dbReference>
<feature type="compositionally biased region" description="Polar residues" evidence="2">
    <location>
        <begin position="190"/>
        <end position="201"/>
    </location>
</feature>